<proteinExistence type="predicted"/>
<reference evidence="1" key="1">
    <citation type="submission" date="2022-12" db="EMBL/GenBank/DDBJ databases">
        <title>Species Delineation and Comparative Genomics within the Campylobacter ureolyticus Complex.</title>
        <authorList>
            <person name="Maki J."/>
            <person name="Howard M."/>
            <person name="Connelly S."/>
            <person name="Hardy D.J."/>
            <person name="Cameron A."/>
        </authorList>
    </citation>
    <scope>NUCLEOTIDE SEQUENCE</scope>
    <source>
        <strain evidence="1">URMC_786</strain>
    </source>
</reference>
<name>A0A9Q4PXA4_9BACT</name>
<evidence type="ECO:0000313" key="1">
    <source>
        <dbReference type="EMBL" id="MCZ6162416.1"/>
    </source>
</evidence>
<organism evidence="1 2">
    <name type="scientific">Campylobacter ureolyticus</name>
    <dbReference type="NCBI Taxonomy" id="827"/>
    <lineage>
        <taxon>Bacteria</taxon>
        <taxon>Pseudomonadati</taxon>
        <taxon>Campylobacterota</taxon>
        <taxon>Epsilonproteobacteria</taxon>
        <taxon>Campylobacterales</taxon>
        <taxon>Campylobacteraceae</taxon>
        <taxon>Campylobacter</taxon>
    </lineage>
</organism>
<sequence>MEISSEILELFEKEVSFFKSKGLEIDSIIWDLGKEKAYLSLIVQIPKKQAQDTKKDIEFLEILKEFADKNKKFINHFAVTSGTGKTSVVISSCKK</sequence>
<accession>A0A9Q4PXA4</accession>
<protein>
    <submittedName>
        <fullName evidence="1">Uncharacterized protein</fullName>
    </submittedName>
</protein>
<evidence type="ECO:0000313" key="2">
    <source>
        <dbReference type="Proteomes" id="UP001075461"/>
    </source>
</evidence>
<comment type="caution">
    <text evidence="1">The sequence shown here is derived from an EMBL/GenBank/DDBJ whole genome shotgun (WGS) entry which is preliminary data.</text>
</comment>
<dbReference type="Proteomes" id="UP001075461">
    <property type="component" value="Unassembled WGS sequence"/>
</dbReference>
<dbReference type="RefSeq" id="WP_269480649.1">
    <property type="nucleotide sequence ID" value="NZ_JAPXGH010000011.1"/>
</dbReference>
<gene>
    <name evidence="1" type="ORF">O6B92_08760</name>
</gene>
<dbReference type="EMBL" id="JAPXGP010000008">
    <property type="protein sequence ID" value="MCZ6162416.1"/>
    <property type="molecule type" value="Genomic_DNA"/>
</dbReference>
<dbReference type="AlphaFoldDB" id="A0A9Q4PXA4"/>